<dbReference type="EMBL" id="FLUQ01000001">
    <property type="protein sequence ID" value="SBV92017.1"/>
    <property type="molecule type" value="Genomic_DNA"/>
</dbReference>
<reference evidence="1" key="1">
    <citation type="submission" date="2016-04" db="EMBL/GenBank/DDBJ databases">
        <authorList>
            <person name="Evans L.H."/>
            <person name="Alamgir A."/>
            <person name="Owens N."/>
            <person name="Weber N.D."/>
            <person name="Virtaneva K."/>
            <person name="Barbian K."/>
            <person name="Babar A."/>
            <person name="Rosenke K."/>
        </authorList>
    </citation>
    <scope>NUCLEOTIDE SEQUENCE</scope>
    <source>
        <strain evidence="1">86</strain>
    </source>
</reference>
<organism evidence="1">
    <name type="scientific">uncultured delta proteobacterium</name>
    <dbReference type="NCBI Taxonomy" id="34034"/>
    <lineage>
        <taxon>Bacteria</taxon>
        <taxon>Deltaproteobacteria</taxon>
        <taxon>environmental samples</taxon>
    </lineage>
</organism>
<name>A0A212IXX2_9DELT</name>
<gene>
    <name evidence="1" type="ORF">KL86DPRO_10289</name>
</gene>
<evidence type="ECO:0000313" key="1">
    <source>
        <dbReference type="EMBL" id="SBV92017.1"/>
    </source>
</evidence>
<dbReference type="AlphaFoldDB" id="A0A212IXX2"/>
<proteinExistence type="predicted"/>
<protein>
    <recommendedName>
        <fullName evidence="2">Lipoprotein</fullName>
    </recommendedName>
</protein>
<sequence>MKMRNVVTSAGIIAVVMMLFLSGCATKVQTLTYGKPVPEEQSILLMIPDAYTVTNFDGEQVQWSTSGGGFSLMGSAAAIRLPAGRHSFTYSYYRYEAGQTTYEHYGSGATVRRTTPSRTTSFDGTVTIMMDAGKRYIFKGRGISVDTDGQYDQLP</sequence>
<evidence type="ECO:0008006" key="2">
    <source>
        <dbReference type="Google" id="ProtNLM"/>
    </source>
</evidence>
<accession>A0A212IXX2</accession>
<dbReference type="PROSITE" id="PS51257">
    <property type="entry name" value="PROKAR_LIPOPROTEIN"/>
    <property type="match status" value="1"/>
</dbReference>